<comment type="caution">
    <text evidence="1">The sequence shown here is derived from an EMBL/GenBank/DDBJ whole genome shotgun (WGS) entry which is preliminary data.</text>
</comment>
<organism evidence="1 2">
    <name type="scientific">Entomophthora muscae</name>
    <dbReference type="NCBI Taxonomy" id="34485"/>
    <lineage>
        <taxon>Eukaryota</taxon>
        <taxon>Fungi</taxon>
        <taxon>Fungi incertae sedis</taxon>
        <taxon>Zoopagomycota</taxon>
        <taxon>Entomophthoromycotina</taxon>
        <taxon>Entomophthoromycetes</taxon>
        <taxon>Entomophthorales</taxon>
        <taxon>Entomophthoraceae</taxon>
        <taxon>Entomophthora</taxon>
    </lineage>
</organism>
<reference evidence="1" key="1">
    <citation type="submission" date="2022-04" db="EMBL/GenBank/DDBJ databases">
        <title>Genome of the entomopathogenic fungus Entomophthora muscae.</title>
        <authorList>
            <person name="Elya C."/>
            <person name="Lovett B.R."/>
            <person name="Lee E."/>
            <person name="Macias A.M."/>
            <person name="Hajek A.E."/>
            <person name="De Bivort B.L."/>
            <person name="Kasson M.T."/>
            <person name="De Fine Licht H.H."/>
            <person name="Stajich J.E."/>
        </authorList>
    </citation>
    <scope>NUCLEOTIDE SEQUENCE</scope>
    <source>
        <strain evidence="1">Berkeley</strain>
    </source>
</reference>
<evidence type="ECO:0000313" key="1">
    <source>
        <dbReference type="EMBL" id="KAJ9065352.1"/>
    </source>
</evidence>
<evidence type="ECO:0000313" key="2">
    <source>
        <dbReference type="Proteomes" id="UP001165960"/>
    </source>
</evidence>
<dbReference type="Proteomes" id="UP001165960">
    <property type="component" value="Unassembled WGS sequence"/>
</dbReference>
<dbReference type="EMBL" id="QTSX02004357">
    <property type="protein sequence ID" value="KAJ9065352.1"/>
    <property type="molecule type" value="Genomic_DNA"/>
</dbReference>
<name>A0ACC2SSW9_9FUNG</name>
<proteinExistence type="predicted"/>
<sequence>MSLNTRYRRFRSPLKPNRYGEEETEVRGNADDGEAWTAWYGAASNVHVPNYEDFTLSECADEFRKFQVISKKASCLVSMDELEQLMQPGKRMVKAQLIDFLVQVNQEAQIHTDCTRFAWIQALSVLAEKAHLLKLEGPFATSIFILRATLQGIPFWKFVSSRGMKRSKA</sequence>
<gene>
    <name evidence="1" type="ORF">DSO57_1020582</name>
</gene>
<accession>A0ACC2SSW9</accession>
<protein>
    <submittedName>
        <fullName evidence="1">Uncharacterized protein</fullName>
    </submittedName>
</protein>
<keyword evidence="2" id="KW-1185">Reference proteome</keyword>